<evidence type="ECO:0000313" key="4">
    <source>
        <dbReference type="Proteomes" id="UP000233100"/>
    </source>
</evidence>
<sequence>MSPSTSRDIRFERLPPGQQPHRSTATAATSSSLKARASRKASSGRRPN</sequence>
<proteinExistence type="evidence at transcript level"/>
<dbReference type="EMBL" id="AB171101">
    <property type="protein sequence ID" value="BAE88164.1"/>
    <property type="molecule type" value="mRNA"/>
</dbReference>
<protein>
    <submittedName>
        <fullName evidence="2">Macaca fascicularis brain cDNA clone: QorA-12552, similar to human solute carrier family 10 (sodium/bile acid cotransporterfamily), member 4 (SLC10A4), mRNA, RefSeq: NM_152679.2</fullName>
    </submittedName>
</protein>
<feature type="compositionally biased region" description="Low complexity" evidence="1">
    <location>
        <begin position="22"/>
        <end position="35"/>
    </location>
</feature>
<reference evidence="3 4" key="2">
    <citation type="submission" date="2013-03" db="EMBL/GenBank/DDBJ databases">
        <authorList>
            <person name="Warren W."/>
            <person name="Wilson R.K."/>
        </authorList>
    </citation>
    <scope>NUCLEOTIDE SEQUENCE</scope>
</reference>
<dbReference type="Ensembl" id="ENSMFAT00000075162.1">
    <property type="protein sequence ID" value="ENSMFAP00000059550.1"/>
    <property type="gene ID" value="ENSMFAG00000063563.1"/>
</dbReference>
<evidence type="ECO:0000313" key="2">
    <source>
        <dbReference type="EMBL" id="BAE88164.1"/>
    </source>
</evidence>
<evidence type="ECO:0000313" key="3">
    <source>
        <dbReference type="Ensembl" id="ENSMFAP00000059550.1"/>
    </source>
</evidence>
<reference evidence="3" key="3">
    <citation type="submission" date="2025-05" db="UniProtKB">
        <authorList>
            <consortium name="Ensembl"/>
        </authorList>
    </citation>
    <scope>IDENTIFICATION</scope>
</reference>
<dbReference type="AlphaFoldDB" id="I7G9N1"/>
<feature type="region of interest" description="Disordered" evidence="1">
    <location>
        <begin position="1"/>
        <end position="48"/>
    </location>
</feature>
<evidence type="ECO:0000256" key="1">
    <source>
        <dbReference type="SAM" id="MobiDB-lite"/>
    </source>
</evidence>
<keyword evidence="4" id="KW-1185">Reference proteome</keyword>
<dbReference type="Proteomes" id="UP000233100">
    <property type="component" value="Chromosome 5"/>
</dbReference>
<name>I7G9N1_MACFA</name>
<organism evidence="2">
    <name type="scientific">Macaca fascicularis</name>
    <name type="common">Crab-eating macaque</name>
    <name type="synonym">Cynomolgus monkey</name>
    <dbReference type="NCBI Taxonomy" id="9541"/>
    <lineage>
        <taxon>Eukaryota</taxon>
        <taxon>Metazoa</taxon>
        <taxon>Chordata</taxon>
        <taxon>Craniata</taxon>
        <taxon>Vertebrata</taxon>
        <taxon>Euteleostomi</taxon>
        <taxon>Mammalia</taxon>
        <taxon>Eutheria</taxon>
        <taxon>Euarchontoglires</taxon>
        <taxon>Primates</taxon>
        <taxon>Haplorrhini</taxon>
        <taxon>Catarrhini</taxon>
        <taxon>Cercopithecidae</taxon>
        <taxon>Cercopithecinae</taxon>
        <taxon>Macaca</taxon>
    </lineage>
</organism>
<accession>I7G9N1</accession>
<reference evidence="2" key="1">
    <citation type="journal article" date="2007" name="PLoS Biol.">
        <title>Rate of evolution in brain-expressed genes in humans and other primates.</title>
        <authorList>
            <person name="Wang H.-Y."/>
            <person name="Chien H.-C."/>
            <person name="Osada N."/>
            <person name="Hashimoto K."/>
            <person name="Sugano S."/>
            <person name="Gojobori T."/>
            <person name="Chou C.-K."/>
            <person name="Tsai S.-F."/>
            <person name="Wu C.-I."/>
            <person name="Shen C.-K.J."/>
        </authorList>
    </citation>
    <scope>NUCLEOTIDE SEQUENCE</scope>
</reference>
<feature type="compositionally biased region" description="Basic residues" evidence="1">
    <location>
        <begin position="36"/>
        <end position="48"/>
    </location>
</feature>